<protein>
    <submittedName>
        <fullName evidence="2">Uncharacterized protein</fullName>
    </submittedName>
</protein>
<gene>
    <name evidence="2" type="ORF">CALMAC_LOCUS12932</name>
</gene>
<reference evidence="2 3" key="1">
    <citation type="submission" date="2019-01" db="EMBL/GenBank/DDBJ databases">
        <authorList>
            <person name="Sayadi A."/>
        </authorList>
    </citation>
    <scope>NUCLEOTIDE SEQUENCE [LARGE SCALE GENOMIC DNA]</scope>
</reference>
<name>A0A653CYR0_CALMS</name>
<evidence type="ECO:0000256" key="1">
    <source>
        <dbReference type="SAM" id="SignalP"/>
    </source>
</evidence>
<feature type="signal peptide" evidence="1">
    <location>
        <begin position="1"/>
        <end position="17"/>
    </location>
</feature>
<keyword evidence="1" id="KW-0732">Signal</keyword>
<dbReference type="AlphaFoldDB" id="A0A653CYR0"/>
<dbReference type="EMBL" id="CAACVG010009350">
    <property type="protein sequence ID" value="VEN52977.1"/>
    <property type="molecule type" value="Genomic_DNA"/>
</dbReference>
<accession>A0A653CYR0</accession>
<keyword evidence="3" id="KW-1185">Reference proteome</keyword>
<proteinExistence type="predicted"/>
<feature type="chain" id="PRO_5025018231" evidence="1">
    <location>
        <begin position="18"/>
        <end position="125"/>
    </location>
</feature>
<organism evidence="2 3">
    <name type="scientific">Callosobruchus maculatus</name>
    <name type="common">Southern cowpea weevil</name>
    <name type="synonym">Pulse bruchid</name>
    <dbReference type="NCBI Taxonomy" id="64391"/>
    <lineage>
        <taxon>Eukaryota</taxon>
        <taxon>Metazoa</taxon>
        <taxon>Ecdysozoa</taxon>
        <taxon>Arthropoda</taxon>
        <taxon>Hexapoda</taxon>
        <taxon>Insecta</taxon>
        <taxon>Pterygota</taxon>
        <taxon>Neoptera</taxon>
        <taxon>Endopterygota</taxon>
        <taxon>Coleoptera</taxon>
        <taxon>Polyphaga</taxon>
        <taxon>Cucujiformia</taxon>
        <taxon>Chrysomeloidea</taxon>
        <taxon>Chrysomelidae</taxon>
        <taxon>Bruchinae</taxon>
        <taxon>Bruchini</taxon>
        <taxon>Callosobruchus</taxon>
    </lineage>
</organism>
<evidence type="ECO:0000313" key="2">
    <source>
        <dbReference type="EMBL" id="VEN52977.1"/>
    </source>
</evidence>
<sequence>MIKTLVLCFLFAAVAHSAPQLEQEDLELKLQALRTEIEFIKRTSTVPLRDHSRWLHFEHPSDSSWKDGQEEWKGCFSSTWSTSVFFRLGDCCLYACQRRIRRLDGKLQRQQVLQKPHNFESRQRR</sequence>
<evidence type="ECO:0000313" key="3">
    <source>
        <dbReference type="Proteomes" id="UP000410492"/>
    </source>
</evidence>
<dbReference type="Proteomes" id="UP000410492">
    <property type="component" value="Unassembled WGS sequence"/>
</dbReference>